<evidence type="ECO:0000259" key="1">
    <source>
        <dbReference type="Pfam" id="PF01261"/>
    </source>
</evidence>
<keyword evidence="2" id="KW-0413">Isomerase</keyword>
<sequence>MKFSLFTVMTPDTTPEQIVSYLKETGYDGVEWRFKATPDKLRKEDPSFWGNNLCTISPDITDQEIDDLLLTTKNNGIEVVSVTPYLTAGDLEAAERVLEVAQRFGASTIRVGVPRYDRTENYNDLFKGAVTYLKKAEQLCKKYNVKGLVETHHVTIAPSASLAYRLVSHCNPNHIGVLYDPGNMVHEGYENYRMGLELLGDYLAHVHVKNAFWQKKEEHADGTVDWSVEWAPVEKGIVDWKQVFTDLKAVGYDGYVGMEDFSLAYGTKESIKHNIDTVKAILAGLGVGEGV</sequence>
<name>A0A9X3WEJ0_9BACI</name>
<dbReference type="AlphaFoldDB" id="A0A9X3WEJ0"/>
<dbReference type="Gene3D" id="3.20.20.150">
    <property type="entry name" value="Divalent-metal-dependent TIM barrel enzymes"/>
    <property type="match status" value="1"/>
</dbReference>
<dbReference type="GO" id="GO:0016853">
    <property type="term" value="F:isomerase activity"/>
    <property type="evidence" value="ECO:0007669"/>
    <property type="project" value="UniProtKB-KW"/>
</dbReference>
<dbReference type="Pfam" id="PF01261">
    <property type="entry name" value="AP_endonuc_2"/>
    <property type="match status" value="1"/>
</dbReference>
<accession>A0A9X3WEJ0</accession>
<dbReference type="InterPro" id="IPR036237">
    <property type="entry name" value="Xyl_isomerase-like_sf"/>
</dbReference>
<dbReference type="InterPro" id="IPR013022">
    <property type="entry name" value="Xyl_isomerase-like_TIM-brl"/>
</dbReference>
<evidence type="ECO:0000313" key="2">
    <source>
        <dbReference type="EMBL" id="MDC3416775.1"/>
    </source>
</evidence>
<protein>
    <submittedName>
        <fullName evidence="2">Sugar phosphate isomerase/epimerase</fullName>
    </submittedName>
</protein>
<keyword evidence="3" id="KW-1185">Reference proteome</keyword>
<dbReference type="RefSeq" id="WP_272445793.1">
    <property type="nucleotide sequence ID" value="NZ_JAMQKC010000004.1"/>
</dbReference>
<comment type="caution">
    <text evidence="2">The sequence shown here is derived from an EMBL/GenBank/DDBJ whole genome shotgun (WGS) entry which is preliminary data.</text>
</comment>
<feature type="domain" description="Xylose isomerase-like TIM barrel" evidence="1">
    <location>
        <begin position="21"/>
        <end position="272"/>
    </location>
</feature>
<dbReference type="PANTHER" id="PTHR12110:SF41">
    <property type="entry name" value="INOSOSE DEHYDRATASE"/>
    <property type="match status" value="1"/>
</dbReference>
<dbReference type="EMBL" id="JAMQKC010000004">
    <property type="protein sequence ID" value="MDC3416775.1"/>
    <property type="molecule type" value="Genomic_DNA"/>
</dbReference>
<organism evidence="2 3">
    <name type="scientific">Aquibacillus salsiterrae</name>
    <dbReference type="NCBI Taxonomy" id="2950439"/>
    <lineage>
        <taxon>Bacteria</taxon>
        <taxon>Bacillati</taxon>
        <taxon>Bacillota</taxon>
        <taxon>Bacilli</taxon>
        <taxon>Bacillales</taxon>
        <taxon>Bacillaceae</taxon>
        <taxon>Aquibacillus</taxon>
    </lineage>
</organism>
<dbReference type="InterPro" id="IPR050312">
    <property type="entry name" value="IolE/XylAMocC-like"/>
</dbReference>
<dbReference type="Proteomes" id="UP001145069">
    <property type="component" value="Unassembled WGS sequence"/>
</dbReference>
<proteinExistence type="predicted"/>
<evidence type="ECO:0000313" key="3">
    <source>
        <dbReference type="Proteomes" id="UP001145069"/>
    </source>
</evidence>
<dbReference type="SUPFAM" id="SSF51658">
    <property type="entry name" value="Xylose isomerase-like"/>
    <property type="match status" value="1"/>
</dbReference>
<reference evidence="2" key="1">
    <citation type="submission" date="2022-06" db="EMBL/GenBank/DDBJ databases">
        <title>Aquibacillus sp. a new bacterium isolated from soil saline samples.</title>
        <authorList>
            <person name="Galisteo C."/>
            <person name="De La Haba R."/>
            <person name="Sanchez-Porro C."/>
            <person name="Ventosa A."/>
        </authorList>
    </citation>
    <scope>NUCLEOTIDE SEQUENCE</scope>
    <source>
        <strain evidence="2">3ASR75-54</strain>
    </source>
</reference>
<dbReference type="PANTHER" id="PTHR12110">
    <property type="entry name" value="HYDROXYPYRUVATE ISOMERASE"/>
    <property type="match status" value="1"/>
</dbReference>
<gene>
    <name evidence="2" type="ORF">NC799_07565</name>
</gene>